<gene>
    <name evidence="7" type="ORF">AHMF7616_01648</name>
</gene>
<dbReference type="GO" id="GO:0043190">
    <property type="term" value="C:ATP-binding cassette (ABC) transporter complex"/>
    <property type="evidence" value="ECO:0007669"/>
    <property type="project" value="TreeGrafter"/>
</dbReference>
<accession>A0A369QLA5</accession>
<organism evidence="7 8">
    <name type="scientific">Adhaeribacter pallidiroseus</name>
    <dbReference type="NCBI Taxonomy" id="2072847"/>
    <lineage>
        <taxon>Bacteria</taxon>
        <taxon>Pseudomonadati</taxon>
        <taxon>Bacteroidota</taxon>
        <taxon>Cytophagia</taxon>
        <taxon>Cytophagales</taxon>
        <taxon>Hymenobacteraceae</taxon>
        <taxon>Adhaeribacter</taxon>
    </lineage>
</organism>
<feature type="transmembrane region" description="Helical" evidence="6">
    <location>
        <begin position="53"/>
        <end position="75"/>
    </location>
</feature>
<protein>
    <recommendedName>
        <fullName evidence="9">YjgP/YjgQ family permease</fullName>
    </recommendedName>
</protein>
<evidence type="ECO:0000256" key="6">
    <source>
        <dbReference type="SAM" id="Phobius"/>
    </source>
</evidence>
<dbReference type="OrthoDB" id="1096108at2"/>
<dbReference type="RefSeq" id="WP_115372407.1">
    <property type="nucleotide sequence ID" value="NZ_QASA01000001.1"/>
</dbReference>
<proteinExistence type="predicted"/>
<dbReference type="AlphaFoldDB" id="A0A369QLA5"/>
<reference evidence="7 8" key="1">
    <citation type="submission" date="2018-04" db="EMBL/GenBank/DDBJ databases">
        <title>Adhaeribacter sp. HMF7616 genome sequencing and assembly.</title>
        <authorList>
            <person name="Kang H."/>
            <person name="Kang J."/>
            <person name="Cha I."/>
            <person name="Kim H."/>
            <person name="Joh K."/>
        </authorList>
    </citation>
    <scope>NUCLEOTIDE SEQUENCE [LARGE SCALE GENOMIC DNA]</scope>
    <source>
        <strain evidence="7 8">HMF7616</strain>
    </source>
</reference>
<feature type="transmembrane region" description="Helical" evidence="6">
    <location>
        <begin position="12"/>
        <end position="33"/>
    </location>
</feature>
<keyword evidence="4 6" id="KW-1133">Transmembrane helix</keyword>
<keyword evidence="8" id="KW-1185">Reference proteome</keyword>
<comment type="subcellular location">
    <subcellularLocation>
        <location evidence="1">Cell membrane</location>
        <topology evidence="1">Multi-pass membrane protein</topology>
    </subcellularLocation>
</comment>
<evidence type="ECO:0008006" key="9">
    <source>
        <dbReference type="Google" id="ProtNLM"/>
    </source>
</evidence>
<feature type="transmembrane region" description="Helical" evidence="6">
    <location>
        <begin position="421"/>
        <end position="444"/>
    </location>
</feature>
<keyword evidence="2" id="KW-1003">Cell membrane</keyword>
<dbReference type="InterPro" id="IPR005495">
    <property type="entry name" value="LptG/LptF_permease"/>
</dbReference>
<evidence type="ECO:0000256" key="2">
    <source>
        <dbReference type="ARBA" id="ARBA00022475"/>
    </source>
</evidence>
<keyword evidence="5 6" id="KW-0472">Membrane</keyword>
<sequence>MKKLDKLILRSFIGPFLLTFAVVEFILLTQYMLKYLDDLVGKDLGFAVIAQLLMYFSLNMAPVALPLAVLISSLMTYGNLGEHHELTAIKTSGISLLRILLPVFIFSIFLSIGAFFFNNRVVPKANLKAYSLLWDIRQKKPSLDIRENIFYNGIPGYSIKVTEKLGEEGDILKGVMIYDHSSGRGNTSVIIADSGRMYTKFNEQYLAFDLFNGKIYAEEASNTGNNSQAGFVRQKFTSQKMLFNLSSFNLDRTREDLFKGSRMMLNIKELRHVTDSLEKQLGQERKLITPNLGPYYSYFKADSTKRVAAPKIKIISKKKISQPNASIIALAANKARNIKSFTAAYTEKMKGTYRESNNYQIEIFRKFTQSAACIIMFLIGAPLGAIIKKGGLGMPVLISILFFIIFYVLTILGEKWGREGIVIVGAGMWAANLILLPIGLFFLYQARNDSSLLETDFWRRFTLRLKRIKL</sequence>
<keyword evidence="3 6" id="KW-0812">Transmembrane</keyword>
<name>A0A369QLA5_9BACT</name>
<dbReference type="Pfam" id="PF03739">
    <property type="entry name" value="LptF_LptG"/>
    <property type="match status" value="1"/>
</dbReference>
<dbReference type="PANTHER" id="PTHR33529:SF6">
    <property type="entry name" value="YJGP_YJGQ FAMILY PERMEASE"/>
    <property type="match status" value="1"/>
</dbReference>
<comment type="caution">
    <text evidence="7">The sequence shown here is derived from an EMBL/GenBank/DDBJ whole genome shotgun (WGS) entry which is preliminary data.</text>
</comment>
<feature type="transmembrane region" description="Helical" evidence="6">
    <location>
        <begin position="392"/>
        <end position="409"/>
    </location>
</feature>
<dbReference type="GO" id="GO:0015920">
    <property type="term" value="P:lipopolysaccharide transport"/>
    <property type="evidence" value="ECO:0007669"/>
    <property type="project" value="TreeGrafter"/>
</dbReference>
<evidence type="ECO:0000313" key="8">
    <source>
        <dbReference type="Proteomes" id="UP000253919"/>
    </source>
</evidence>
<evidence type="ECO:0000313" key="7">
    <source>
        <dbReference type="EMBL" id="RDC63048.1"/>
    </source>
</evidence>
<evidence type="ECO:0000256" key="5">
    <source>
        <dbReference type="ARBA" id="ARBA00023136"/>
    </source>
</evidence>
<feature type="transmembrane region" description="Helical" evidence="6">
    <location>
        <begin position="96"/>
        <end position="117"/>
    </location>
</feature>
<evidence type="ECO:0000256" key="4">
    <source>
        <dbReference type="ARBA" id="ARBA00022989"/>
    </source>
</evidence>
<dbReference type="Proteomes" id="UP000253919">
    <property type="component" value="Unassembled WGS sequence"/>
</dbReference>
<evidence type="ECO:0000256" key="3">
    <source>
        <dbReference type="ARBA" id="ARBA00022692"/>
    </source>
</evidence>
<feature type="transmembrane region" description="Helical" evidence="6">
    <location>
        <begin position="367"/>
        <end position="385"/>
    </location>
</feature>
<evidence type="ECO:0000256" key="1">
    <source>
        <dbReference type="ARBA" id="ARBA00004651"/>
    </source>
</evidence>
<dbReference type="PANTHER" id="PTHR33529">
    <property type="entry name" value="SLR0882 PROTEIN-RELATED"/>
    <property type="match status" value="1"/>
</dbReference>
<dbReference type="EMBL" id="QASA01000001">
    <property type="protein sequence ID" value="RDC63048.1"/>
    <property type="molecule type" value="Genomic_DNA"/>
</dbReference>